<dbReference type="EMBL" id="LSYV01000015">
    <property type="protein sequence ID" value="KXZ51072.1"/>
    <property type="molecule type" value="Genomic_DNA"/>
</dbReference>
<evidence type="ECO:0000313" key="3">
    <source>
        <dbReference type="Proteomes" id="UP000075714"/>
    </source>
</evidence>
<comment type="caution">
    <text evidence="2">The sequence shown here is derived from an EMBL/GenBank/DDBJ whole genome shotgun (WGS) entry which is preliminary data.</text>
</comment>
<gene>
    <name evidence="2" type="ORF">GPECTOR_14g57</name>
</gene>
<keyword evidence="3" id="KW-1185">Reference proteome</keyword>
<dbReference type="InterPro" id="IPR008752">
    <property type="entry name" value="Peptidase_M11"/>
</dbReference>
<dbReference type="Pfam" id="PF05548">
    <property type="entry name" value="Peptidase_M11"/>
    <property type="match status" value="2"/>
</dbReference>
<evidence type="ECO:0000259" key="1">
    <source>
        <dbReference type="Pfam" id="PF05548"/>
    </source>
</evidence>
<dbReference type="OrthoDB" id="538190at2759"/>
<dbReference type="Proteomes" id="UP000075714">
    <property type="component" value="Unassembled WGS sequence"/>
</dbReference>
<dbReference type="AlphaFoldDB" id="A0A150GMW7"/>
<sequence>MGLFHSWSWPDLWQYGDTAALMGLGPSPVCWNAAQSAALGLSTAISNLTAANLPPGSWLTVRLPPTYTTDTNFVAVAMSWMSDPTLRKGYLYLSYKMAQQAEAGMPWTLNNKVHIHSYTGDLSLASRNYTLLVGNITEGEQWPPAAQAGSAMYPWKLVVTAVATPRLSDKMSDMLATVQICRFDKAPSECGTAPLLSGSSEASMRNDVTVATTRSAVGHENGQNFYTYRILYHPIGTVLVSALCWSKSLARPPDQSAGEDASSCPQDCTGDEKTVAVCGDGLCDAWAGESCTTCPSDCARVRSDGGGDVLPFPLDDNGHIMFEAHEQDASLGPRWYCCGGGEDGDGCGLTACGAPAVSLLPSAGASGVCRLGGNPKPTWNTNSGAKRITTLVMVVSMCGKEPHVSPQFMRQRWFNAGQASAPSEEPTFEQLATQCSYGKWRFLQADNVIVPIQVVIPCNGTGPLGDWSADTCRDVDRMGWAAAAEDFVRENTDIEPNDFVHRFLIMPTHTADCNPDVAALATQNCAWFGKCYVWSFGETSPRSLMHEMGHNMGLSHSWSWPDLSPYGDTASLLGNGPAPVCFNAPQSAALGLSQAIANLTAADLTPGSWLTVRLPPTYITDTNFVAVAVSWMSDPTLRKGYLYLSYKMAQQAEAGMPKALDGKVHIHSYTGDLSLASRNYTLLVGNITEGEQWPPAAQAGSAMYPWKLVVTAVATPRLSAYVDDMLATVQICRFDTSPEECGTVPLAAVASPRTATAAESAAHVAAVTAAAAASTAEAQAARPQPRPVSQFRRLRGWLSVDARTN</sequence>
<name>A0A150GMW7_GONPE</name>
<dbReference type="STRING" id="33097.A0A150GMW7"/>
<feature type="domain" description="Peptidase M11 gametolysin" evidence="1">
    <location>
        <begin position="387"/>
        <end position="673"/>
    </location>
</feature>
<proteinExistence type="predicted"/>
<feature type="domain" description="Peptidase M11 gametolysin" evidence="1">
    <location>
        <begin position="2"/>
        <end position="122"/>
    </location>
</feature>
<dbReference type="SUPFAM" id="SSF55486">
    <property type="entry name" value="Metalloproteases ('zincins'), catalytic domain"/>
    <property type="match status" value="1"/>
</dbReference>
<protein>
    <recommendedName>
        <fullName evidence="1">Peptidase M11 gametolysin domain-containing protein</fullName>
    </recommendedName>
</protein>
<accession>A0A150GMW7</accession>
<organism evidence="2 3">
    <name type="scientific">Gonium pectorale</name>
    <name type="common">Green alga</name>
    <dbReference type="NCBI Taxonomy" id="33097"/>
    <lineage>
        <taxon>Eukaryota</taxon>
        <taxon>Viridiplantae</taxon>
        <taxon>Chlorophyta</taxon>
        <taxon>core chlorophytes</taxon>
        <taxon>Chlorophyceae</taxon>
        <taxon>CS clade</taxon>
        <taxon>Chlamydomonadales</taxon>
        <taxon>Volvocaceae</taxon>
        <taxon>Gonium</taxon>
    </lineage>
</organism>
<reference evidence="3" key="1">
    <citation type="journal article" date="2016" name="Nat. Commun.">
        <title>The Gonium pectorale genome demonstrates co-option of cell cycle regulation during the evolution of multicellularity.</title>
        <authorList>
            <person name="Hanschen E.R."/>
            <person name="Marriage T.N."/>
            <person name="Ferris P.J."/>
            <person name="Hamaji T."/>
            <person name="Toyoda A."/>
            <person name="Fujiyama A."/>
            <person name="Neme R."/>
            <person name="Noguchi H."/>
            <person name="Minakuchi Y."/>
            <person name="Suzuki M."/>
            <person name="Kawai-Toyooka H."/>
            <person name="Smith D.R."/>
            <person name="Sparks H."/>
            <person name="Anderson J."/>
            <person name="Bakaric R."/>
            <person name="Luria V."/>
            <person name="Karger A."/>
            <person name="Kirschner M.W."/>
            <person name="Durand P.M."/>
            <person name="Michod R.E."/>
            <person name="Nozaki H."/>
            <person name="Olson B.J."/>
        </authorList>
    </citation>
    <scope>NUCLEOTIDE SEQUENCE [LARGE SCALE GENOMIC DNA]</scope>
    <source>
        <strain evidence="3">NIES-2863</strain>
    </source>
</reference>
<evidence type="ECO:0000313" key="2">
    <source>
        <dbReference type="EMBL" id="KXZ51072.1"/>
    </source>
</evidence>